<comment type="caution">
    <text evidence="1">The sequence shown here is derived from an EMBL/GenBank/DDBJ whole genome shotgun (WGS) entry which is preliminary data.</text>
</comment>
<protein>
    <submittedName>
        <fullName evidence="1">Uncharacterized protein</fullName>
    </submittedName>
</protein>
<accession>A0ABU7BLB9</accession>
<evidence type="ECO:0000313" key="2">
    <source>
        <dbReference type="Proteomes" id="UP001345963"/>
    </source>
</evidence>
<organism evidence="1 2">
    <name type="scientific">Ataeniobius toweri</name>
    <dbReference type="NCBI Taxonomy" id="208326"/>
    <lineage>
        <taxon>Eukaryota</taxon>
        <taxon>Metazoa</taxon>
        <taxon>Chordata</taxon>
        <taxon>Craniata</taxon>
        <taxon>Vertebrata</taxon>
        <taxon>Euteleostomi</taxon>
        <taxon>Actinopterygii</taxon>
        <taxon>Neopterygii</taxon>
        <taxon>Teleostei</taxon>
        <taxon>Neoteleostei</taxon>
        <taxon>Acanthomorphata</taxon>
        <taxon>Ovalentaria</taxon>
        <taxon>Atherinomorphae</taxon>
        <taxon>Cyprinodontiformes</taxon>
        <taxon>Goodeidae</taxon>
        <taxon>Ataeniobius</taxon>
    </lineage>
</organism>
<gene>
    <name evidence="1" type="ORF">ATANTOWER_007185</name>
</gene>
<reference evidence="1 2" key="1">
    <citation type="submission" date="2021-07" db="EMBL/GenBank/DDBJ databases">
        <authorList>
            <person name="Palmer J.M."/>
        </authorList>
    </citation>
    <scope>NUCLEOTIDE SEQUENCE [LARGE SCALE GENOMIC DNA]</scope>
    <source>
        <strain evidence="1 2">AT_MEX2019</strain>
        <tissue evidence="1">Muscle</tissue>
    </source>
</reference>
<evidence type="ECO:0000313" key="1">
    <source>
        <dbReference type="EMBL" id="MED6250726.1"/>
    </source>
</evidence>
<dbReference type="EMBL" id="JAHUTI010059191">
    <property type="protein sequence ID" value="MED6250726.1"/>
    <property type="molecule type" value="Genomic_DNA"/>
</dbReference>
<sequence>MNRLSFLSQRGSRTNRLSFPVPEGFGDKRPSVQVPDFREGVGKHCLHLLSLSSSTTHLQGSTADLQSLTKDSSGFCTAHLSSTASLSVAGLLTACSEGPLLCSAGLLYSGFRWDVLPVVLLISGSRRDVLLAIHLNSVSARVDLRVVRLKFFLFLALVLFG</sequence>
<name>A0ABU7BLB9_9TELE</name>
<proteinExistence type="predicted"/>
<dbReference type="Proteomes" id="UP001345963">
    <property type="component" value="Unassembled WGS sequence"/>
</dbReference>
<keyword evidence="2" id="KW-1185">Reference proteome</keyword>